<evidence type="ECO:0008006" key="4">
    <source>
        <dbReference type="Google" id="ProtNLM"/>
    </source>
</evidence>
<comment type="caution">
    <text evidence="2">The sequence shown here is derived from an EMBL/GenBank/DDBJ whole genome shotgun (WGS) entry which is preliminary data.</text>
</comment>
<keyword evidence="1" id="KW-1133">Transmembrane helix</keyword>
<protein>
    <recommendedName>
        <fullName evidence="4">PH domain-containing protein</fullName>
    </recommendedName>
</protein>
<evidence type="ECO:0000256" key="1">
    <source>
        <dbReference type="SAM" id="Phobius"/>
    </source>
</evidence>
<accession>A0ABU3DD03</accession>
<keyword evidence="3" id="KW-1185">Reference proteome</keyword>
<dbReference type="RefSeq" id="WP_311689362.1">
    <property type="nucleotide sequence ID" value="NZ_JAVRHL010000001.1"/>
</dbReference>
<organism evidence="2 3">
    <name type="scientific">Tropicimonas omnivorans</name>
    <dbReference type="NCBI Taxonomy" id="3075590"/>
    <lineage>
        <taxon>Bacteria</taxon>
        <taxon>Pseudomonadati</taxon>
        <taxon>Pseudomonadota</taxon>
        <taxon>Alphaproteobacteria</taxon>
        <taxon>Rhodobacterales</taxon>
        <taxon>Roseobacteraceae</taxon>
        <taxon>Tropicimonas</taxon>
    </lineage>
</organism>
<reference evidence="2 3" key="1">
    <citation type="submission" date="2023-09" db="EMBL/GenBank/DDBJ databases">
        <authorList>
            <person name="Rey-Velasco X."/>
        </authorList>
    </citation>
    <scope>NUCLEOTIDE SEQUENCE [LARGE SCALE GENOMIC DNA]</scope>
    <source>
        <strain evidence="2 3">F158</strain>
    </source>
</reference>
<dbReference type="EMBL" id="JAVRHL010000001">
    <property type="protein sequence ID" value="MDT0681588.1"/>
    <property type="molecule type" value="Genomic_DNA"/>
</dbReference>
<dbReference type="Proteomes" id="UP001265259">
    <property type="component" value="Unassembled WGS sequence"/>
</dbReference>
<evidence type="ECO:0000313" key="3">
    <source>
        <dbReference type="Proteomes" id="UP001265259"/>
    </source>
</evidence>
<evidence type="ECO:0000313" key="2">
    <source>
        <dbReference type="EMBL" id="MDT0681588.1"/>
    </source>
</evidence>
<feature type="transmembrane region" description="Helical" evidence="1">
    <location>
        <begin position="12"/>
        <end position="33"/>
    </location>
</feature>
<proteinExistence type="predicted"/>
<feature type="transmembrane region" description="Helical" evidence="1">
    <location>
        <begin position="39"/>
        <end position="59"/>
    </location>
</feature>
<name>A0ABU3DD03_9RHOB</name>
<gene>
    <name evidence="2" type="ORF">RM543_02735</name>
</gene>
<sequence>MPRLIRPDIKRALIRYRELIALAGVALFGLWLVWLGGYILAPLGIVAIAAAVALAVAAWRRLGFRPEVSAQGVVEVVEGRVSYYGPNAGASIDLSDIAEVQALMVQGMRCWRIRQTDGQALLVPLAAAGAESLYDALIALPGMDARRLSRVPGEPLAERVVLWRRSDHTLTNRIGRDT</sequence>
<keyword evidence="1" id="KW-0472">Membrane</keyword>
<keyword evidence="1" id="KW-0812">Transmembrane</keyword>